<evidence type="ECO:0000313" key="3">
    <source>
        <dbReference type="EMBL" id="SNR39983.1"/>
    </source>
</evidence>
<dbReference type="PANTHER" id="PTHR39962:SF1">
    <property type="entry name" value="LPXI FAMILY PROTEIN"/>
    <property type="match status" value="1"/>
</dbReference>
<feature type="domain" description="LpxI N-terminal" evidence="2">
    <location>
        <begin position="5"/>
        <end position="115"/>
    </location>
</feature>
<evidence type="ECO:0008006" key="5">
    <source>
        <dbReference type="Google" id="ProtNLM"/>
    </source>
</evidence>
<dbReference type="Pfam" id="PF17930">
    <property type="entry name" value="LpxI_N"/>
    <property type="match status" value="1"/>
</dbReference>
<evidence type="ECO:0000259" key="1">
    <source>
        <dbReference type="Pfam" id="PF06230"/>
    </source>
</evidence>
<protein>
    <recommendedName>
        <fullName evidence="5">Phosphatidate cytidylyltransferase</fullName>
    </recommendedName>
</protein>
<keyword evidence="4" id="KW-1185">Reference proteome</keyword>
<dbReference type="EMBL" id="FZNN01000004">
    <property type="protein sequence ID" value="SNR39983.1"/>
    <property type="molecule type" value="Genomic_DNA"/>
</dbReference>
<proteinExistence type="predicted"/>
<dbReference type="InterPro" id="IPR010415">
    <property type="entry name" value="LpxI_C"/>
</dbReference>
<sequence length="256" mass="26389">MPAAVAGAQDVLPLVCALDGHAPDGLAVDIPFRLETLGSLLADLRRRGVRQVCLCGSIRRPEIDPALIDKLTMPLIPVLHEALSAGDDGALRAVITLFESAGFSVLAAHEAAPDLLMSVGVPTAQKPPAGTETDALAGEAALLDMGRADLGQACVVVAGQVVAREDDAGTDAMLARLERTPGQGQRLGVLFKGPKPGQDRRADLPTIGPGTVRAVAGAGLAGIVIEAESVIVLDRQQLLADLDRAGLFLWSRKAGG</sequence>
<organism evidence="3 4">
    <name type="scientific">Puniceibacterium sediminis</name>
    <dbReference type="NCBI Taxonomy" id="1608407"/>
    <lineage>
        <taxon>Bacteria</taxon>
        <taxon>Pseudomonadati</taxon>
        <taxon>Pseudomonadota</taxon>
        <taxon>Alphaproteobacteria</taxon>
        <taxon>Rhodobacterales</taxon>
        <taxon>Paracoccaceae</taxon>
        <taxon>Puniceibacterium</taxon>
    </lineage>
</organism>
<reference evidence="3 4" key="1">
    <citation type="submission" date="2017-06" db="EMBL/GenBank/DDBJ databases">
        <authorList>
            <person name="Kim H.J."/>
            <person name="Triplett B.A."/>
        </authorList>
    </citation>
    <scope>NUCLEOTIDE SEQUENCE [LARGE SCALE GENOMIC DNA]</scope>
    <source>
        <strain evidence="3 4">DSM 29052</strain>
    </source>
</reference>
<dbReference type="Gene3D" id="3.40.50.20">
    <property type="match status" value="1"/>
</dbReference>
<name>A0A238W1G3_9RHOB</name>
<evidence type="ECO:0000259" key="2">
    <source>
        <dbReference type="Pfam" id="PF17930"/>
    </source>
</evidence>
<dbReference type="Pfam" id="PF06230">
    <property type="entry name" value="LpxI_C"/>
    <property type="match status" value="1"/>
</dbReference>
<gene>
    <name evidence="3" type="ORF">SAMN06265370_10428</name>
</gene>
<accession>A0A238W1G3</accession>
<dbReference type="InterPro" id="IPR043167">
    <property type="entry name" value="LpxI_C_sf"/>
</dbReference>
<dbReference type="PANTHER" id="PTHR39962">
    <property type="entry name" value="BLL4848 PROTEIN"/>
    <property type="match status" value="1"/>
</dbReference>
<dbReference type="AlphaFoldDB" id="A0A238W1G3"/>
<dbReference type="Gene3D" id="3.40.140.80">
    <property type="match status" value="1"/>
</dbReference>
<evidence type="ECO:0000313" key="4">
    <source>
        <dbReference type="Proteomes" id="UP000198417"/>
    </source>
</evidence>
<dbReference type="InterPro" id="IPR053174">
    <property type="entry name" value="LpxI"/>
</dbReference>
<feature type="domain" description="LpxI C-terminal" evidence="1">
    <location>
        <begin position="120"/>
        <end position="250"/>
    </location>
</feature>
<dbReference type="InterPro" id="IPR041255">
    <property type="entry name" value="LpxI_N"/>
</dbReference>
<dbReference type="Proteomes" id="UP000198417">
    <property type="component" value="Unassembled WGS sequence"/>
</dbReference>